<dbReference type="HAMAP" id="MF_00015">
    <property type="entry name" value="LexA"/>
    <property type="match status" value="1"/>
</dbReference>
<organism evidence="16 17">
    <name type="scientific">Geomobilimonas luticola</name>
    <dbReference type="NCBI Taxonomy" id="1114878"/>
    <lineage>
        <taxon>Bacteria</taxon>
        <taxon>Pseudomonadati</taxon>
        <taxon>Thermodesulfobacteriota</taxon>
        <taxon>Desulfuromonadia</taxon>
        <taxon>Geobacterales</taxon>
        <taxon>Geobacteraceae</taxon>
        <taxon>Geomobilimonas</taxon>
    </lineage>
</organism>
<dbReference type="SUPFAM" id="SSF46785">
    <property type="entry name" value="Winged helix' DNA-binding domain"/>
    <property type="match status" value="1"/>
</dbReference>
<dbReference type="SUPFAM" id="SSF51306">
    <property type="entry name" value="LexA/Signal peptidase"/>
    <property type="match status" value="1"/>
</dbReference>
<keyword evidence="9 12" id="KW-0804">Transcription</keyword>
<evidence type="ECO:0000256" key="13">
    <source>
        <dbReference type="RuleBase" id="RU003991"/>
    </source>
</evidence>
<dbReference type="Pfam" id="PF01726">
    <property type="entry name" value="LexA_DNA_bind"/>
    <property type="match status" value="1"/>
</dbReference>
<dbReference type="InterPro" id="IPR039418">
    <property type="entry name" value="LexA-like"/>
</dbReference>
<evidence type="ECO:0000256" key="4">
    <source>
        <dbReference type="ARBA" id="ARBA00022763"/>
    </source>
</evidence>
<comment type="caution">
    <text evidence="16">The sequence shown here is derived from an EMBL/GenBank/DDBJ whole genome shotgun (WGS) entry which is preliminary data.</text>
</comment>
<dbReference type="Gene3D" id="2.10.109.10">
    <property type="entry name" value="Umud Fragment, subunit A"/>
    <property type="match status" value="1"/>
</dbReference>
<keyword evidence="7 12" id="KW-0805">Transcription regulation</keyword>
<evidence type="ECO:0000256" key="9">
    <source>
        <dbReference type="ARBA" id="ARBA00023163"/>
    </source>
</evidence>
<keyword evidence="17" id="KW-1185">Reference proteome</keyword>
<dbReference type="PANTHER" id="PTHR33516:SF2">
    <property type="entry name" value="LEXA REPRESSOR-RELATED"/>
    <property type="match status" value="1"/>
</dbReference>
<gene>
    <name evidence="12 16" type="primary">lexA</name>
    <name evidence="16" type="ORF">KI810_05825</name>
</gene>
<evidence type="ECO:0000256" key="6">
    <source>
        <dbReference type="ARBA" id="ARBA00022813"/>
    </source>
</evidence>
<comment type="function">
    <text evidence="12">Represses a number of genes involved in the response to DNA damage (SOS response), including recA and lexA. In the presence of single-stranded DNA, RecA interacts with LexA causing an autocatalytic cleavage which disrupts the DNA-binding part of LexA, leading to derepression of the SOS regulon and eventually DNA repair.</text>
</comment>
<dbReference type="EC" id="3.4.21.88" evidence="12"/>
<feature type="domain" description="LexA repressor DNA-binding" evidence="15">
    <location>
        <begin position="1"/>
        <end position="64"/>
    </location>
</feature>
<dbReference type="EMBL" id="JAHCVK010000001">
    <property type="protein sequence ID" value="MBT0652566.1"/>
    <property type="molecule type" value="Genomic_DNA"/>
</dbReference>
<dbReference type="InterPro" id="IPR036390">
    <property type="entry name" value="WH_DNA-bd_sf"/>
</dbReference>
<comment type="catalytic activity">
    <reaction evidence="12">
        <text>Hydrolysis of Ala-|-Gly bond in repressor LexA.</text>
        <dbReference type="EC" id="3.4.21.88"/>
    </reaction>
</comment>
<feature type="domain" description="Peptidase S24/S26A/S26B/S26C" evidence="14">
    <location>
        <begin position="78"/>
        <end position="193"/>
    </location>
</feature>
<evidence type="ECO:0000259" key="15">
    <source>
        <dbReference type="Pfam" id="PF01726"/>
    </source>
</evidence>
<dbReference type="InterPro" id="IPR006200">
    <property type="entry name" value="LexA"/>
</dbReference>
<dbReference type="CDD" id="cd06529">
    <property type="entry name" value="S24_LexA-like"/>
    <property type="match status" value="1"/>
</dbReference>
<dbReference type="PANTHER" id="PTHR33516">
    <property type="entry name" value="LEXA REPRESSOR"/>
    <property type="match status" value="1"/>
</dbReference>
<evidence type="ECO:0000256" key="10">
    <source>
        <dbReference type="ARBA" id="ARBA00023204"/>
    </source>
</evidence>
<dbReference type="InterPro" id="IPR006197">
    <property type="entry name" value="Peptidase_S24_LexA"/>
</dbReference>
<dbReference type="GO" id="GO:0004252">
    <property type="term" value="F:serine-type endopeptidase activity"/>
    <property type="evidence" value="ECO:0007669"/>
    <property type="project" value="UniProtKB-EC"/>
</dbReference>
<dbReference type="RefSeq" id="WP_214174502.1">
    <property type="nucleotide sequence ID" value="NZ_JAHCVK010000001.1"/>
</dbReference>
<keyword evidence="2 12" id="KW-0678">Repressor</keyword>
<evidence type="ECO:0000256" key="12">
    <source>
        <dbReference type="HAMAP-Rule" id="MF_00015"/>
    </source>
</evidence>
<keyword evidence="10 12" id="KW-0234">DNA repair</keyword>
<keyword evidence="11 12" id="KW-0742">SOS response</keyword>
<dbReference type="Gene3D" id="1.10.10.10">
    <property type="entry name" value="Winged helix-like DNA-binding domain superfamily/Winged helix DNA-binding domain"/>
    <property type="match status" value="1"/>
</dbReference>
<dbReference type="InterPro" id="IPR015927">
    <property type="entry name" value="Peptidase_S24_S26A/B/C"/>
</dbReference>
<dbReference type="PRINTS" id="PR00726">
    <property type="entry name" value="LEXASERPTASE"/>
</dbReference>
<evidence type="ECO:0000256" key="3">
    <source>
        <dbReference type="ARBA" id="ARBA00022705"/>
    </source>
</evidence>
<protein>
    <recommendedName>
        <fullName evidence="12">LexA repressor</fullName>
        <ecNumber evidence="12">3.4.21.88</ecNumber>
    </recommendedName>
</protein>
<comment type="subunit">
    <text evidence="12">Homodimer.</text>
</comment>
<dbReference type="InterPro" id="IPR006199">
    <property type="entry name" value="LexA_DNA-bd_dom"/>
</dbReference>
<evidence type="ECO:0000256" key="11">
    <source>
        <dbReference type="ARBA" id="ARBA00023236"/>
    </source>
</evidence>
<feature type="active site" description="For autocatalytic cleavage activity" evidence="12">
    <location>
        <position position="157"/>
    </location>
</feature>
<evidence type="ECO:0000313" key="16">
    <source>
        <dbReference type="EMBL" id="MBT0652566.1"/>
    </source>
</evidence>
<comment type="similarity">
    <text evidence="1 12 13">Belongs to the peptidase S24 family.</text>
</comment>
<dbReference type="NCBIfam" id="TIGR00498">
    <property type="entry name" value="lexA"/>
    <property type="match status" value="1"/>
</dbReference>
<feature type="DNA-binding region" description="H-T-H motif" evidence="12">
    <location>
        <begin position="28"/>
        <end position="48"/>
    </location>
</feature>
<evidence type="ECO:0000313" key="17">
    <source>
        <dbReference type="Proteomes" id="UP000756860"/>
    </source>
</evidence>
<proteinExistence type="inferred from homology"/>
<dbReference type="Pfam" id="PF00717">
    <property type="entry name" value="Peptidase_S24"/>
    <property type="match status" value="1"/>
</dbReference>
<dbReference type="InterPro" id="IPR050077">
    <property type="entry name" value="LexA_repressor"/>
</dbReference>
<evidence type="ECO:0000256" key="8">
    <source>
        <dbReference type="ARBA" id="ARBA00023125"/>
    </source>
</evidence>
<sequence>MIALTERQQKVLDFITRFTQMHGYSPTVRDIAAHLGVSSPSGVNRHLEALEKKGWLKKTGASRGIVLTSHGGQSIPLPIVGTVRAGQLQPAIEDIQGFFSVDQGQVKGEGCFFLRVKGNSMIGAGIFDGDLALVRPQPVAENRDTVVVMVDGDATLKWFHREPNRIRLQPANPNMEPIYVGPDQNVSIVGKVVGIYRQLE</sequence>
<keyword evidence="4 12" id="KW-0227">DNA damage</keyword>
<keyword evidence="3 12" id="KW-0235">DNA replication</keyword>
<feature type="active site" description="For autocatalytic cleavage activity" evidence="12">
    <location>
        <position position="120"/>
    </location>
</feature>
<evidence type="ECO:0000256" key="7">
    <source>
        <dbReference type="ARBA" id="ARBA00023015"/>
    </source>
</evidence>
<dbReference type="InterPro" id="IPR036388">
    <property type="entry name" value="WH-like_DNA-bd_sf"/>
</dbReference>
<evidence type="ECO:0000259" key="14">
    <source>
        <dbReference type="Pfam" id="PF00717"/>
    </source>
</evidence>
<keyword evidence="6 12" id="KW-0068">Autocatalytic cleavage</keyword>
<keyword evidence="5 12" id="KW-0378">Hydrolase</keyword>
<name>A0ABS5SB33_9BACT</name>
<keyword evidence="8 12" id="KW-0238">DNA-binding</keyword>
<evidence type="ECO:0000256" key="2">
    <source>
        <dbReference type="ARBA" id="ARBA00022491"/>
    </source>
</evidence>
<dbReference type="InterPro" id="IPR036286">
    <property type="entry name" value="LexA/Signal_pep-like_sf"/>
</dbReference>
<reference evidence="16 17" key="1">
    <citation type="submission" date="2021-05" db="EMBL/GenBank/DDBJ databases">
        <title>The draft genome of Geobacter luticola JCM 17780.</title>
        <authorList>
            <person name="Xu Z."/>
            <person name="Masuda Y."/>
            <person name="Itoh H."/>
            <person name="Senoo K."/>
        </authorList>
    </citation>
    <scope>NUCLEOTIDE SEQUENCE [LARGE SCALE GENOMIC DNA]</scope>
    <source>
        <strain evidence="16 17">JCM 17780</strain>
    </source>
</reference>
<evidence type="ECO:0000256" key="1">
    <source>
        <dbReference type="ARBA" id="ARBA00007484"/>
    </source>
</evidence>
<evidence type="ECO:0000256" key="5">
    <source>
        <dbReference type="ARBA" id="ARBA00022801"/>
    </source>
</evidence>
<accession>A0ABS5SB33</accession>
<feature type="site" description="Cleavage; by autolysis" evidence="12">
    <location>
        <begin position="85"/>
        <end position="86"/>
    </location>
</feature>
<dbReference type="Proteomes" id="UP000756860">
    <property type="component" value="Unassembled WGS sequence"/>
</dbReference>